<sequence>MNILAVLLVMAIVSLPLIFAPIKSYNELRKLRLLKRRHRAMVKESQVVRLGTIEEDEPEHADTNAGDTHKPPPAEPIGDEVWICPTSTVRFGSAGSKWMELRVTTVRLNMSWLLMMTKLRFWDKSWLTLVWFRDRRRNFYGCLLCGRTISDYKPYPAFSGFIFFSALLLFVIYPTISLYLIESWQLATFYLAIAIGMFLRHHTNASLLLQETGMVNPPEEGSDPIKVWENQSRLSQVAATVSRGKSYYAWRFVFAIFAVVVILLGIQAQGTSLDNTETEYFTVRRGFYYEEQKTLHYTSCEFDKDIEGNPQSTLIDYMFLSALAYRTPNETAFNLRSWYGPGVVEERVDIVDSFRATNQDNTPVFYKLFTASLPGNRTHAIISIRGTHNPWDMFADGQLWGAAVLLQLVRAVLPFGYIFDPILHHMVTISSFLQSGSLDKMSFYRSTTDFANHLTSSSNFSSVLLTGHSLGGGLAIISGAQAELQAVAVSGPNAKISRNRLNVTVENLERYTFNIKPDRDPVAMVDDPTKNLQQIECTAPHNELFACHNIRRSLCEGMYKCGTNGRPVVCECATLFGYPEPKPLADNTISFAEACTGARVVVP</sequence>
<dbReference type="GO" id="GO:0006629">
    <property type="term" value="P:lipid metabolic process"/>
    <property type="evidence" value="ECO:0007669"/>
    <property type="project" value="InterPro"/>
</dbReference>
<proteinExistence type="predicted"/>
<feature type="transmembrane region" description="Helical" evidence="2">
    <location>
        <begin position="248"/>
        <end position="266"/>
    </location>
</feature>
<evidence type="ECO:0000313" key="5">
    <source>
        <dbReference type="Proteomes" id="UP001153069"/>
    </source>
</evidence>
<evidence type="ECO:0000259" key="3">
    <source>
        <dbReference type="Pfam" id="PF01764"/>
    </source>
</evidence>
<organism evidence="4 5">
    <name type="scientific">Seminavis robusta</name>
    <dbReference type="NCBI Taxonomy" id="568900"/>
    <lineage>
        <taxon>Eukaryota</taxon>
        <taxon>Sar</taxon>
        <taxon>Stramenopiles</taxon>
        <taxon>Ochrophyta</taxon>
        <taxon>Bacillariophyta</taxon>
        <taxon>Bacillariophyceae</taxon>
        <taxon>Bacillariophycidae</taxon>
        <taxon>Naviculales</taxon>
        <taxon>Naviculaceae</taxon>
        <taxon>Seminavis</taxon>
    </lineage>
</organism>
<dbReference type="Pfam" id="PF01764">
    <property type="entry name" value="Lipase_3"/>
    <property type="match status" value="1"/>
</dbReference>
<feature type="region of interest" description="Disordered" evidence="1">
    <location>
        <begin position="57"/>
        <end position="77"/>
    </location>
</feature>
<evidence type="ECO:0000256" key="2">
    <source>
        <dbReference type="SAM" id="Phobius"/>
    </source>
</evidence>
<comment type="caution">
    <text evidence="4">The sequence shown here is derived from an EMBL/GenBank/DDBJ whole genome shotgun (WGS) entry which is preliminary data.</text>
</comment>
<feature type="transmembrane region" description="Helical" evidence="2">
    <location>
        <begin position="179"/>
        <end position="199"/>
    </location>
</feature>
<keyword evidence="5" id="KW-1185">Reference proteome</keyword>
<reference evidence="4" key="1">
    <citation type="submission" date="2020-06" db="EMBL/GenBank/DDBJ databases">
        <authorList>
            <consortium name="Plant Systems Biology data submission"/>
        </authorList>
    </citation>
    <scope>NUCLEOTIDE SEQUENCE</scope>
    <source>
        <strain evidence="4">D6</strain>
    </source>
</reference>
<dbReference type="InterPro" id="IPR002921">
    <property type="entry name" value="Fungal_lipase-type"/>
</dbReference>
<accession>A0A9N8EED7</accession>
<dbReference type="InterPro" id="IPR029058">
    <property type="entry name" value="AB_hydrolase_fold"/>
</dbReference>
<keyword evidence="2" id="KW-0472">Membrane</keyword>
<evidence type="ECO:0000313" key="4">
    <source>
        <dbReference type="EMBL" id="CAB9519258.1"/>
    </source>
</evidence>
<dbReference type="AlphaFoldDB" id="A0A9N8EED7"/>
<dbReference type="EMBL" id="CAICTM010001001">
    <property type="protein sequence ID" value="CAB9519258.1"/>
    <property type="molecule type" value="Genomic_DNA"/>
</dbReference>
<dbReference type="Gene3D" id="3.40.50.1820">
    <property type="entry name" value="alpha/beta hydrolase"/>
    <property type="match status" value="1"/>
</dbReference>
<feature type="domain" description="Fungal lipase-type" evidence="3">
    <location>
        <begin position="382"/>
        <end position="482"/>
    </location>
</feature>
<dbReference type="SUPFAM" id="SSF53474">
    <property type="entry name" value="alpha/beta-Hydrolases"/>
    <property type="match status" value="1"/>
</dbReference>
<feature type="transmembrane region" description="Helical" evidence="2">
    <location>
        <begin position="6"/>
        <end position="26"/>
    </location>
</feature>
<dbReference type="Proteomes" id="UP001153069">
    <property type="component" value="Unassembled WGS sequence"/>
</dbReference>
<name>A0A9N8EED7_9STRA</name>
<dbReference type="OrthoDB" id="48111at2759"/>
<keyword evidence="2" id="KW-0812">Transmembrane</keyword>
<evidence type="ECO:0000256" key="1">
    <source>
        <dbReference type="SAM" id="MobiDB-lite"/>
    </source>
</evidence>
<gene>
    <name evidence="4" type="ORF">SEMRO_1003_G229950.1</name>
</gene>
<feature type="transmembrane region" description="Helical" evidence="2">
    <location>
        <begin position="155"/>
        <end position="173"/>
    </location>
</feature>
<protein>
    <submittedName>
        <fullName evidence="4">Lipase (Class 3)</fullName>
    </submittedName>
</protein>
<keyword evidence="2" id="KW-1133">Transmembrane helix</keyword>